<protein>
    <submittedName>
        <fullName evidence="1">Uncharacterized protein</fullName>
    </submittedName>
</protein>
<gene>
    <name evidence="1" type="ORF">EZM97_11645</name>
</gene>
<evidence type="ECO:0000313" key="1">
    <source>
        <dbReference type="EMBL" id="TCI11331.1"/>
    </source>
</evidence>
<keyword evidence="2" id="KW-1185">Reference proteome</keyword>
<dbReference type="AlphaFoldDB" id="A0A4V6NA06"/>
<sequence length="89" mass="10060">MLDFVGHSHCTFIRNGKSYGAAEAESHLVDKLRYLERTNKLNSAEDFIEQAGSRSSLTGKPYLVDCDGSERTSAEWLTQELQQLRQVQP</sequence>
<dbReference type="EMBL" id="SJTG01000002">
    <property type="protein sequence ID" value="TCI11331.1"/>
    <property type="molecule type" value="Genomic_DNA"/>
</dbReference>
<dbReference type="InterPro" id="IPR035242">
    <property type="entry name" value="DUF5329"/>
</dbReference>
<organism evidence="1 2">
    <name type="scientific">Dyella soli</name>
    <dbReference type="NCBI Taxonomy" id="522319"/>
    <lineage>
        <taxon>Bacteria</taxon>
        <taxon>Pseudomonadati</taxon>
        <taxon>Pseudomonadota</taxon>
        <taxon>Gammaproteobacteria</taxon>
        <taxon>Lysobacterales</taxon>
        <taxon>Rhodanobacteraceae</taxon>
        <taxon>Dyella</taxon>
    </lineage>
</organism>
<accession>A0A4V6NA06</accession>
<dbReference type="Pfam" id="PF17263">
    <property type="entry name" value="DUF5329"/>
    <property type="match status" value="1"/>
</dbReference>
<reference evidence="1 2" key="1">
    <citation type="submission" date="2019-02" db="EMBL/GenBank/DDBJ databases">
        <title>Dyella amyloliquefaciens sp. nov., isolated from forest soil.</title>
        <authorList>
            <person name="Gao Z.-H."/>
            <person name="Qiu L.-H."/>
        </authorList>
    </citation>
    <scope>NUCLEOTIDE SEQUENCE [LARGE SCALE GENOMIC DNA]</scope>
    <source>
        <strain evidence="1 2">KACC 12747</strain>
    </source>
</reference>
<comment type="caution">
    <text evidence="1">The sequence shown here is derived from an EMBL/GenBank/DDBJ whole genome shotgun (WGS) entry which is preliminary data.</text>
</comment>
<name>A0A4V6NA06_9GAMM</name>
<dbReference type="Proteomes" id="UP000291822">
    <property type="component" value="Unassembled WGS sequence"/>
</dbReference>
<evidence type="ECO:0000313" key="2">
    <source>
        <dbReference type="Proteomes" id="UP000291822"/>
    </source>
</evidence>
<proteinExistence type="predicted"/>